<keyword evidence="3" id="KW-1185">Reference proteome</keyword>
<dbReference type="GO" id="GO:0016747">
    <property type="term" value="F:acyltransferase activity, transferring groups other than amino-acyl groups"/>
    <property type="evidence" value="ECO:0007669"/>
    <property type="project" value="InterPro"/>
</dbReference>
<comment type="caution">
    <text evidence="2">The sequence shown here is derived from an EMBL/GenBank/DDBJ whole genome shotgun (WGS) entry which is preliminary data.</text>
</comment>
<evidence type="ECO:0000259" key="1">
    <source>
        <dbReference type="PROSITE" id="PS51186"/>
    </source>
</evidence>
<dbReference type="EMBL" id="MU838998">
    <property type="protein sequence ID" value="KAK1771896.1"/>
    <property type="molecule type" value="Genomic_DNA"/>
</dbReference>
<name>A0AAJ0FKR9_9PEZI</name>
<dbReference type="CDD" id="cd04301">
    <property type="entry name" value="NAT_SF"/>
    <property type="match status" value="1"/>
</dbReference>
<dbReference type="SUPFAM" id="SSF55729">
    <property type="entry name" value="Acyl-CoA N-acyltransferases (Nat)"/>
    <property type="match status" value="1"/>
</dbReference>
<evidence type="ECO:0000313" key="2">
    <source>
        <dbReference type="EMBL" id="KAK1771896.1"/>
    </source>
</evidence>
<dbReference type="RefSeq" id="XP_060288109.1">
    <property type="nucleotide sequence ID" value="XM_060426785.1"/>
</dbReference>
<sequence length="118" mass="13165">MGCVRTLLLDARTGEFGLLVCDPAFRGSGIGRDLLRFAEDSIRKRGGGVMQLELLVGDGWTHPLKERLGKWYERVGYKLVRTGSVAEAFPRLAPMMARPSLFRVYQKVLSLQIGKPES</sequence>
<dbReference type="Gene3D" id="3.40.630.30">
    <property type="match status" value="1"/>
</dbReference>
<dbReference type="Proteomes" id="UP001244011">
    <property type="component" value="Unassembled WGS sequence"/>
</dbReference>
<dbReference type="PROSITE" id="PS51186">
    <property type="entry name" value="GNAT"/>
    <property type="match status" value="1"/>
</dbReference>
<organism evidence="2 3">
    <name type="scientific">Phialemonium atrogriseum</name>
    <dbReference type="NCBI Taxonomy" id="1093897"/>
    <lineage>
        <taxon>Eukaryota</taxon>
        <taxon>Fungi</taxon>
        <taxon>Dikarya</taxon>
        <taxon>Ascomycota</taxon>
        <taxon>Pezizomycotina</taxon>
        <taxon>Sordariomycetes</taxon>
        <taxon>Sordariomycetidae</taxon>
        <taxon>Cephalothecales</taxon>
        <taxon>Cephalothecaceae</taxon>
        <taxon>Phialemonium</taxon>
    </lineage>
</organism>
<gene>
    <name evidence="2" type="ORF">QBC33DRAFT_525134</name>
</gene>
<proteinExistence type="predicted"/>
<evidence type="ECO:0000313" key="3">
    <source>
        <dbReference type="Proteomes" id="UP001244011"/>
    </source>
</evidence>
<feature type="domain" description="N-acetyltransferase" evidence="1">
    <location>
        <begin position="1"/>
        <end position="101"/>
    </location>
</feature>
<dbReference type="InterPro" id="IPR000182">
    <property type="entry name" value="GNAT_dom"/>
</dbReference>
<dbReference type="AlphaFoldDB" id="A0AAJ0FKR9"/>
<dbReference type="InterPro" id="IPR016181">
    <property type="entry name" value="Acyl_CoA_acyltransferase"/>
</dbReference>
<dbReference type="GeneID" id="85309972"/>
<reference evidence="2" key="1">
    <citation type="submission" date="2023-06" db="EMBL/GenBank/DDBJ databases">
        <title>Genome-scale phylogeny and comparative genomics of the fungal order Sordariales.</title>
        <authorList>
            <consortium name="Lawrence Berkeley National Laboratory"/>
            <person name="Hensen N."/>
            <person name="Bonometti L."/>
            <person name="Westerberg I."/>
            <person name="Brannstrom I.O."/>
            <person name="Guillou S."/>
            <person name="Cros-Aarteil S."/>
            <person name="Calhoun S."/>
            <person name="Haridas S."/>
            <person name="Kuo A."/>
            <person name="Mondo S."/>
            <person name="Pangilinan J."/>
            <person name="Riley R."/>
            <person name="Labutti K."/>
            <person name="Andreopoulos B."/>
            <person name="Lipzen A."/>
            <person name="Chen C."/>
            <person name="Yanf M."/>
            <person name="Daum C."/>
            <person name="Ng V."/>
            <person name="Clum A."/>
            <person name="Steindorff A."/>
            <person name="Ohm R."/>
            <person name="Martin F."/>
            <person name="Silar P."/>
            <person name="Natvig D."/>
            <person name="Lalanne C."/>
            <person name="Gautier V."/>
            <person name="Ament-Velasquez S.L."/>
            <person name="Kruys A."/>
            <person name="Hutchinson M.I."/>
            <person name="Powell A.J."/>
            <person name="Barry K."/>
            <person name="Miller A.N."/>
            <person name="Grigoriev I.V."/>
            <person name="Debuchy R."/>
            <person name="Gladieux P."/>
            <person name="Thoren M.H."/>
            <person name="Johannesson H."/>
        </authorList>
    </citation>
    <scope>NUCLEOTIDE SEQUENCE</scope>
    <source>
        <strain evidence="2">8032-3</strain>
    </source>
</reference>
<protein>
    <recommendedName>
        <fullName evidence="1">N-acetyltransferase domain-containing protein</fullName>
    </recommendedName>
</protein>
<accession>A0AAJ0FKR9</accession>
<dbReference type="Pfam" id="PF13508">
    <property type="entry name" value="Acetyltransf_7"/>
    <property type="match status" value="1"/>
</dbReference>